<proteinExistence type="predicted"/>
<name>A0A369UJL8_9GAMM</name>
<organism evidence="1 2">
    <name type="scientific">Dyella tabacisoli</name>
    <dbReference type="NCBI Taxonomy" id="2282381"/>
    <lineage>
        <taxon>Bacteria</taxon>
        <taxon>Pseudomonadati</taxon>
        <taxon>Pseudomonadota</taxon>
        <taxon>Gammaproteobacteria</taxon>
        <taxon>Lysobacterales</taxon>
        <taxon>Rhodanobacteraceae</taxon>
        <taxon>Dyella</taxon>
    </lineage>
</organism>
<dbReference type="AlphaFoldDB" id="A0A369UJL8"/>
<comment type="caution">
    <text evidence="1">The sequence shown here is derived from an EMBL/GenBank/DDBJ whole genome shotgun (WGS) entry which is preliminary data.</text>
</comment>
<reference evidence="1 2" key="1">
    <citation type="submission" date="2018-07" db="EMBL/GenBank/DDBJ databases">
        <title>Dyella tabacisoli L4-6T, whole genome shotgun sequence.</title>
        <authorList>
            <person name="Zhou X.-K."/>
            <person name="Li W.-J."/>
            <person name="Duan Y.-Q."/>
        </authorList>
    </citation>
    <scope>NUCLEOTIDE SEQUENCE [LARGE SCALE GENOMIC DNA]</scope>
    <source>
        <strain evidence="1 2">L4-6</strain>
    </source>
</reference>
<evidence type="ECO:0000313" key="1">
    <source>
        <dbReference type="EMBL" id="RDD80954.1"/>
    </source>
</evidence>
<sequence>MSMSRQIHAVRAAHKNATQARGALVEPAAALLARGKRHPLSTVGVAAGAGFVLGQLNMHPLRVPGLGALLSGTAAEVVAQATRLIAEFAAGGTDDTP</sequence>
<accession>A0A369UJL8</accession>
<dbReference type="EMBL" id="QQAH01000013">
    <property type="protein sequence ID" value="RDD80954.1"/>
    <property type="molecule type" value="Genomic_DNA"/>
</dbReference>
<keyword evidence="2" id="KW-1185">Reference proteome</keyword>
<dbReference type="OrthoDB" id="5958026at2"/>
<protein>
    <recommendedName>
        <fullName evidence="3">DUF883 family protein</fullName>
    </recommendedName>
</protein>
<evidence type="ECO:0000313" key="2">
    <source>
        <dbReference type="Proteomes" id="UP000253782"/>
    </source>
</evidence>
<dbReference type="Proteomes" id="UP000253782">
    <property type="component" value="Unassembled WGS sequence"/>
</dbReference>
<gene>
    <name evidence="1" type="ORF">DVJ77_14730</name>
</gene>
<evidence type="ECO:0008006" key="3">
    <source>
        <dbReference type="Google" id="ProtNLM"/>
    </source>
</evidence>